<sequence length="89" mass="9756">MCDVNRRAVPIRSLTLGVQQPGHAHCLLSDRPPSLPLTRSWEPSGECLETAATAKKCRAGGTRESSAAKRTQQKHRKCEVQHLNAEISP</sequence>
<organism evidence="2 3">
    <name type="scientific">Poecilia mexicana</name>
    <dbReference type="NCBI Taxonomy" id="48701"/>
    <lineage>
        <taxon>Eukaryota</taxon>
        <taxon>Metazoa</taxon>
        <taxon>Chordata</taxon>
        <taxon>Craniata</taxon>
        <taxon>Vertebrata</taxon>
        <taxon>Euteleostomi</taxon>
        <taxon>Actinopterygii</taxon>
        <taxon>Neopterygii</taxon>
        <taxon>Teleostei</taxon>
        <taxon>Neoteleostei</taxon>
        <taxon>Acanthomorphata</taxon>
        <taxon>Ovalentaria</taxon>
        <taxon>Atherinomorphae</taxon>
        <taxon>Cyprinodontiformes</taxon>
        <taxon>Poeciliidae</taxon>
        <taxon>Poeciliinae</taxon>
        <taxon>Poecilia</taxon>
    </lineage>
</organism>
<feature type="region of interest" description="Disordered" evidence="1">
    <location>
        <begin position="58"/>
        <end position="89"/>
    </location>
</feature>
<evidence type="ECO:0000313" key="3">
    <source>
        <dbReference type="Proteomes" id="UP000261480"/>
    </source>
</evidence>
<reference evidence="2" key="1">
    <citation type="submission" date="2025-08" db="UniProtKB">
        <authorList>
            <consortium name="Ensembl"/>
        </authorList>
    </citation>
    <scope>IDENTIFICATION</scope>
</reference>
<keyword evidence="3" id="KW-1185">Reference proteome</keyword>
<reference evidence="2" key="2">
    <citation type="submission" date="2025-09" db="UniProtKB">
        <authorList>
            <consortium name="Ensembl"/>
        </authorList>
    </citation>
    <scope>IDENTIFICATION</scope>
</reference>
<proteinExistence type="predicted"/>
<evidence type="ECO:0000256" key="1">
    <source>
        <dbReference type="SAM" id="MobiDB-lite"/>
    </source>
</evidence>
<dbReference type="AlphaFoldDB" id="A0A3B3XKZ7"/>
<name>A0A3B3XKZ7_9TELE</name>
<dbReference type="Ensembl" id="ENSPMET00000033086.1">
    <property type="protein sequence ID" value="ENSPMEP00000015673.1"/>
    <property type="gene ID" value="ENSPMEG00000018234.1"/>
</dbReference>
<accession>A0A3B3XKZ7</accession>
<dbReference type="Proteomes" id="UP000261480">
    <property type="component" value="Unplaced"/>
</dbReference>
<evidence type="ECO:0000313" key="2">
    <source>
        <dbReference type="Ensembl" id="ENSPMEP00000015673.1"/>
    </source>
</evidence>
<protein>
    <submittedName>
        <fullName evidence="2">Uncharacterized protein</fullName>
    </submittedName>
</protein>